<keyword evidence="2" id="KW-1185">Reference proteome</keyword>
<protein>
    <recommendedName>
        <fullName evidence="3">ESX-1 secretion-associated protein</fullName>
    </recommendedName>
</protein>
<proteinExistence type="predicted"/>
<reference evidence="1 2" key="1">
    <citation type="journal article" date="2019" name="Emerg. Microbes Infect.">
        <title>Comprehensive subspecies identification of 175 nontuberculous mycobacteria species based on 7547 genomic profiles.</title>
        <authorList>
            <person name="Matsumoto Y."/>
            <person name="Kinjo T."/>
            <person name="Motooka D."/>
            <person name="Nabeya D."/>
            <person name="Jung N."/>
            <person name="Uechi K."/>
            <person name="Horii T."/>
            <person name="Iida T."/>
            <person name="Fujita J."/>
            <person name="Nakamura S."/>
        </authorList>
    </citation>
    <scope>NUCLEOTIDE SEQUENCE [LARGE SCALE GENOMIC DNA]</scope>
    <source>
        <strain evidence="1 2">JCM 15296</strain>
    </source>
</reference>
<accession>A0ABM9SD13</accession>
<evidence type="ECO:0008006" key="3">
    <source>
        <dbReference type="Google" id="ProtNLM"/>
    </source>
</evidence>
<dbReference type="RefSeq" id="WP_138233421.1">
    <property type="nucleotide sequence ID" value="NZ_AP022577.1"/>
</dbReference>
<evidence type="ECO:0000313" key="2">
    <source>
        <dbReference type="Proteomes" id="UP000465609"/>
    </source>
</evidence>
<gene>
    <name evidence="1" type="ORF">MAUB_01220</name>
</gene>
<sequence length="102" mass="9911">MAGTDGLSLNIPGAAADVAAMQRAQAGIDAVKEQLKSNSAKLFGGTLVGTGADAGTDFSAQVDAAVASSNAVVQACARTVGQASDDTIGYDRGGFAGVYNGG</sequence>
<name>A0ABM9SD13_9MYCO</name>
<dbReference type="Proteomes" id="UP000465609">
    <property type="component" value="Chromosome"/>
</dbReference>
<organism evidence="1 2">
    <name type="scientific">Mycolicibacterium aubagnense</name>
    <dbReference type="NCBI Taxonomy" id="319707"/>
    <lineage>
        <taxon>Bacteria</taxon>
        <taxon>Bacillati</taxon>
        <taxon>Actinomycetota</taxon>
        <taxon>Actinomycetes</taxon>
        <taxon>Mycobacteriales</taxon>
        <taxon>Mycobacteriaceae</taxon>
        <taxon>Mycolicibacterium</taxon>
    </lineage>
</organism>
<evidence type="ECO:0000313" key="1">
    <source>
        <dbReference type="EMBL" id="BBX82249.1"/>
    </source>
</evidence>
<dbReference type="EMBL" id="AP022577">
    <property type="protein sequence ID" value="BBX82249.1"/>
    <property type="molecule type" value="Genomic_DNA"/>
</dbReference>